<proteinExistence type="predicted"/>
<comment type="caution">
    <text evidence="1">The sequence shown here is derived from an EMBL/GenBank/DDBJ whole genome shotgun (WGS) entry which is preliminary data.</text>
</comment>
<dbReference type="EMBL" id="WXWW01000038">
    <property type="protein sequence ID" value="NAW63978.1"/>
    <property type="molecule type" value="Genomic_DNA"/>
</dbReference>
<dbReference type="AlphaFoldDB" id="A0A7X5AR65"/>
<reference evidence="1 2" key="1">
    <citation type="submission" date="2017-05" db="EMBL/GenBank/DDBJ databases">
        <title>High clonality and local adaptation shapes Vibrionaceae linages within an endangered oasis.</title>
        <authorList>
            <person name="Vazquez-Rosas-Landa M."/>
        </authorList>
    </citation>
    <scope>NUCLEOTIDE SEQUENCE [LARGE SCALE GENOMIC DNA]</scope>
    <source>
        <strain evidence="1 2">P46_P4S1P180</strain>
    </source>
</reference>
<dbReference type="InterPro" id="IPR038500">
    <property type="entry name" value="Antitermination_sf"/>
</dbReference>
<sequence length="196" mass="22202">MRIEKLIGKFGLKGIHYAPSTGGRALLTVEEQLAIVGLQWRVSPAGWLLLFEEVQSDEVSRKQLIQILMGEANRLMVNWRGTYPDKALIALAVTAIAECSQQFGAICPECNGTGYTKNKRRITRKCPACKDGRVPWTNETRFAKFAQVLPVPFSRFNRYKPILEELVRWLNDGRTAALLSVQQQIELEEREARKVA</sequence>
<organism evidence="1 2">
    <name type="scientific">Photobacterium halotolerans</name>
    <dbReference type="NCBI Taxonomy" id="265726"/>
    <lineage>
        <taxon>Bacteria</taxon>
        <taxon>Pseudomonadati</taxon>
        <taxon>Pseudomonadota</taxon>
        <taxon>Gammaproteobacteria</taxon>
        <taxon>Vibrionales</taxon>
        <taxon>Vibrionaceae</taxon>
        <taxon>Photobacterium</taxon>
    </lineage>
</organism>
<protein>
    <submittedName>
        <fullName evidence="1">Uncharacterized protein</fullName>
    </submittedName>
</protein>
<dbReference type="RefSeq" id="WP_161442494.1">
    <property type="nucleotide sequence ID" value="NZ_WXWW01000038.1"/>
</dbReference>
<dbReference type="Proteomes" id="UP000465712">
    <property type="component" value="Unassembled WGS sequence"/>
</dbReference>
<evidence type="ECO:0000313" key="1">
    <source>
        <dbReference type="EMBL" id="NAW63978.1"/>
    </source>
</evidence>
<accession>A0A7X5AR65</accession>
<evidence type="ECO:0000313" key="2">
    <source>
        <dbReference type="Proteomes" id="UP000465712"/>
    </source>
</evidence>
<dbReference type="Gene3D" id="1.10.274.110">
    <property type="match status" value="1"/>
</dbReference>
<gene>
    <name evidence="1" type="ORF">CAG72_02000</name>
</gene>
<name>A0A7X5AR65_9GAMM</name>